<protein>
    <submittedName>
        <fullName evidence="2">Type II secretion system protein</fullName>
    </submittedName>
</protein>
<dbReference type="InterPro" id="IPR045584">
    <property type="entry name" value="Pilin-like"/>
</dbReference>
<dbReference type="SUPFAM" id="SSF54523">
    <property type="entry name" value="Pili subunits"/>
    <property type="match status" value="1"/>
</dbReference>
<organism evidence="2 3">
    <name type="scientific">Parashewanella spongiae</name>
    <dbReference type="NCBI Taxonomy" id="342950"/>
    <lineage>
        <taxon>Bacteria</taxon>
        <taxon>Pseudomonadati</taxon>
        <taxon>Pseudomonadota</taxon>
        <taxon>Gammaproteobacteria</taxon>
        <taxon>Alteromonadales</taxon>
        <taxon>Shewanellaceae</taxon>
        <taxon>Parashewanella</taxon>
    </lineage>
</organism>
<dbReference type="Proteomes" id="UP000273022">
    <property type="component" value="Unassembled WGS sequence"/>
</dbReference>
<comment type="caution">
    <text evidence="2">The sequence shown here is derived from an EMBL/GenBank/DDBJ whole genome shotgun (WGS) entry which is preliminary data.</text>
</comment>
<dbReference type="Gene3D" id="3.30.700.10">
    <property type="entry name" value="Glycoprotein, Type 4 Pilin"/>
    <property type="match status" value="1"/>
</dbReference>
<keyword evidence="1" id="KW-0472">Membrane</keyword>
<dbReference type="NCBIfam" id="TIGR02532">
    <property type="entry name" value="IV_pilin_GFxxxE"/>
    <property type="match status" value="1"/>
</dbReference>
<dbReference type="EMBL" id="QYYH01000118">
    <property type="protein sequence ID" value="RJY07504.1"/>
    <property type="molecule type" value="Genomic_DNA"/>
</dbReference>
<dbReference type="InterPro" id="IPR012902">
    <property type="entry name" value="N_methyl_site"/>
</dbReference>
<evidence type="ECO:0000313" key="2">
    <source>
        <dbReference type="EMBL" id="RJY07504.1"/>
    </source>
</evidence>
<proteinExistence type="predicted"/>
<gene>
    <name evidence="2" type="ORF">D5R81_15685</name>
</gene>
<dbReference type="RefSeq" id="WP_121854568.1">
    <property type="nucleotide sequence ID" value="NZ_CP037952.1"/>
</dbReference>
<name>A0A3A6TF93_9GAMM</name>
<keyword evidence="1" id="KW-0812">Transmembrane</keyword>
<feature type="transmembrane region" description="Helical" evidence="1">
    <location>
        <begin position="12"/>
        <end position="35"/>
    </location>
</feature>
<evidence type="ECO:0000313" key="3">
    <source>
        <dbReference type="Proteomes" id="UP000273022"/>
    </source>
</evidence>
<reference evidence="2 3" key="1">
    <citation type="submission" date="2018-09" db="EMBL/GenBank/DDBJ databases">
        <title>Phylogeny of the Shewanellaceae, and recommendation for two new genera, Pseudoshewanella and Parashewanella.</title>
        <authorList>
            <person name="Wang G."/>
        </authorList>
    </citation>
    <scope>NUCLEOTIDE SEQUENCE [LARGE SCALE GENOMIC DNA]</scope>
    <source>
        <strain evidence="2 3">KCTC 22492</strain>
    </source>
</reference>
<dbReference type="OrthoDB" id="8538594at2"/>
<keyword evidence="1" id="KW-1133">Transmembrane helix</keyword>
<dbReference type="AlphaFoldDB" id="A0A3A6TF93"/>
<evidence type="ECO:0000256" key="1">
    <source>
        <dbReference type="SAM" id="Phobius"/>
    </source>
</evidence>
<accession>A0A3A6TF93</accession>
<sequence length="184" mass="19470">MLKQICSKNGFTLIELVVVILFLGVIAVVAAPKFIDFSSEARKSTIEQAAGAIKSAIKIVNLKAQIEGVANAASTELSTDNTVIELKYGYPDARNGIKASVNLGKIGGYGARSKNSQYDWITHNVSFIEGGAILPGLEFGLGSYSGDGSSTDKAPSPRTLNCFIRYIEASANKKASIIVFTDGC</sequence>
<keyword evidence="3" id="KW-1185">Reference proteome</keyword>